<keyword evidence="1" id="KW-0732">Signal</keyword>
<dbReference type="PROSITE" id="PS51257">
    <property type="entry name" value="PROKAR_LIPOPROTEIN"/>
    <property type="match status" value="1"/>
</dbReference>
<feature type="chain" id="PRO_5015734388" description="Lipoprotein" evidence="1">
    <location>
        <begin position="20"/>
        <end position="123"/>
    </location>
</feature>
<feature type="signal peptide" evidence="1">
    <location>
        <begin position="1"/>
        <end position="19"/>
    </location>
</feature>
<dbReference type="Proteomes" id="UP000238392">
    <property type="component" value="Unassembled WGS sequence"/>
</dbReference>
<organism evidence="2 3">
    <name type="scientific">Donghicola tyrosinivorans</name>
    <dbReference type="NCBI Taxonomy" id="1652492"/>
    <lineage>
        <taxon>Bacteria</taxon>
        <taxon>Pseudomonadati</taxon>
        <taxon>Pseudomonadota</taxon>
        <taxon>Alphaproteobacteria</taxon>
        <taxon>Rhodobacterales</taxon>
        <taxon>Roseobacteraceae</taxon>
        <taxon>Donghicola</taxon>
    </lineage>
</organism>
<comment type="caution">
    <text evidence="2">The sequence shown here is derived from an EMBL/GenBank/DDBJ whole genome shotgun (WGS) entry which is preliminary data.</text>
</comment>
<reference evidence="2 3" key="1">
    <citation type="submission" date="2018-03" db="EMBL/GenBank/DDBJ databases">
        <title>Genomic Encyclopedia of Archaeal and Bacterial Type Strains, Phase II (KMG-II): from individual species to whole genera.</title>
        <authorList>
            <person name="Goeker M."/>
        </authorList>
    </citation>
    <scope>NUCLEOTIDE SEQUENCE [LARGE SCALE GENOMIC DNA]</scope>
    <source>
        <strain evidence="2 3">DSM 100212</strain>
    </source>
</reference>
<keyword evidence="3" id="KW-1185">Reference proteome</keyword>
<proteinExistence type="predicted"/>
<dbReference type="EMBL" id="PVTQ01000002">
    <property type="protein sequence ID" value="PRY92401.1"/>
    <property type="molecule type" value="Genomic_DNA"/>
</dbReference>
<gene>
    <name evidence="2" type="ORF">CLV74_102316</name>
</gene>
<name>A0A2T0X0D1_9RHOB</name>
<accession>A0A2T0X0D1</accession>
<sequence>MKNLMIAGAAIAFAGTASAGCYDFAEAGEPLPVLEVCFIDIQGNETCKEETVVAECQDLNAWVVEFQSGMSITRELPPAPRHRVTFADADHRWQLDEEHFASCQTAGNDAGICGVFEGLGYAN</sequence>
<evidence type="ECO:0000313" key="3">
    <source>
        <dbReference type="Proteomes" id="UP000238392"/>
    </source>
</evidence>
<evidence type="ECO:0000256" key="1">
    <source>
        <dbReference type="SAM" id="SignalP"/>
    </source>
</evidence>
<evidence type="ECO:0008006" key="4">
    <source>
        <dbReference type="Google" id="ProtNLM"/>
    </source>
</evidence>
<evidence type="ECO:0000313" key="2">
    <source>
        <dbReference type="EMBL" id="PRY92401.1"/>
    </source>
</evidence>
<dbReference type="AlphaFoldDB" id="A0A2T0X0D1"/>
<protein>
    <recommendedName>
        <fullName evidence="4">Lipoprotein</fullName>
    </recommendedName>
</protein>